<comment type="caution">
    <text evidence="2">The sequence shown here is derived from an EMBL/GenBank/DDBJ whole genome shotgun (WGS) entry which is preliminary data.</text>
</comment>
<evidence type="ECO:0000313" key="2">
    <source>
        <dbReference type="EMBL" id="RDW61066.1"/>
    </source>
</evidence>
<dbReference type="PANTHER" id="PTHR38789">
    <property type="entry name" value="REPRESSIBLE PROTEIN GRG1, PUTATIVE (AFU_ORTHOLOGUE AFUA_5G14210)-RELATED"/>
    <property type="match status" value="1"/>
</dbReference>
<evidence type="ECO:0000313" key="3">
    <source>
        <dbReference type="Proteomes" id="UP000256645"/>
    </source>
</evidence>
<accession>A0A3D8QGU8</accession>
<dbReference type="Pfam" id="PF11034">
    <property type="entry name" value="Grg1"/>
    <property type="match status" value="1"/>
</dbReference>
<dbReference type="EMBL" id="PDLM01000015">
    <property type="protein sequence ID" value="RDW61066.1"/>
    <property type="molecule type" value="Genomic_DNA"/>
</dbReference>
<feature type="region of interest" description="Disordered" evidence="1">
    <location>
        <begin position="1"/>
        <end position="22"/>
    </location>
</feature>
<protein>
    <submittedName>
        <fullName evidence="2">Uncharacterized protein</fullName>
    </submittedName>
</protein>
<dbReference type="Proteomes" id="UP000256645">
    <property type="component" value="Unassembled WGS sequence"/>
</dbReference>
<name>A0A3D8QGU8_9HELO</name>
<organism evidence="2 3">
    <name type="scientific">Coleophoma cylindrospora</name>
    <dbReference type="NCBI Taxonomy" id="1849047"/>
    <lineage>
        <taxon>Eukaryota</taxon>
        <taxon>Fungi</taxon>
        <taxon>Dikarya</taxon>
        <taxon>Ascomycota</taxon>
        <taxon>Pezizomycotina</taxon>
        <taxon>Leotiomycetes</taxon>
        <taxon>Helotiales</taxon>
        <taxon>Dermateaceae</taxon>
        <taxon>Coleophoma</taxon>
    </lineage>
</organism>
<dbReference type="OrthoDB" id="10039103at2759"/>
<sequence>METIKHAGKYTTEKLTGAGAEGSKTVNKEIAKDSHATVGTRAEAAKDAIIDKKDETKHKAKAEGHKGTPVHHMPDRMLLTDIHRVLQALEDLLSSNDAKMQWVRQSIAP</sequence>
<reference evidence="2 3" key="1">
    <citation type="journal article" date="2018" name="IMA Fungus">
        <title>IMA Genome-F 9: Draft genome sequence of Annulohypoxylon stygium, Aspergillus mulundensis, Berkeleyomyces basicola (syn. Thielaviopsis basicola), Ceratocystis smalleyi, two Cercospora beticola strains, Coleophoma cylindrospora, Fusarium fracticaudum, Phialophora cf. hyalina, and Morchella septimelata.</title>
        <authorList>
            <person name="Wingfield B.D."/>
            <person name="Bills G.F."/>
            <person name="Dong Y."/>
            <person name="Huang W."/>
            <person name="Nel W.J."/>
            <person name="Swalarsk-Parry B.S."/>
            <person name="Vaghefi N."/>
            <person name="Wilken P.M."/>
            <person name="An Z."/>
            <person name="de Beer Z.W."/>
            <person name="De Vos L."/>
            <person name="Chen L."/>
            <person name="Duong T.A."/>
            <person name="Gao Y."/>
            <person name="Hammerbacher A."/>
            <person name="Kikkert J.R."/>
            <person name="Li Y."/>
            <person name="Li H."/>
            <person name="Li K."/>
            <person name="Li Q."/>
            <person name="Liu X."/>
            <person name="Ma X."/>
            <person name="Naidoo K."/>
            <person name="Pethybridge S.J."/>
            <person name="Sun J."/>
            <person name="Steenkamp E.T."/>
            <person name="van der Nest M.A."/>
            <person name="van Wyk S."/>
            <person name="Wingfield M.J."/>
            <person name="Xiong C."/>
            <person name="Yue Q."/>
            <person name="Zhang X."/>
        </authorList>
    </citation>
    <scope>NUCLEOTIDE SEQUENCE [LARGE SCALE GENOMIC DNA]</scope>
    <source>
        <strain evidence="2 3">BP6252</strain>
    </source>
</reference>
<dbReference type="InterPro" id="IPR020100">
    <property type="entry name" value="Glc-repressible_Grg1"/>
</dbReference>
<dbReference type="AlphaFoldDB" id="A0A3D8QGU8"/>
<gene>
    <name evidence="2" type="ORF">BP6252_12449</name>
</gene>
<dbReference type="PANTHER" id="PTHR38789:SF1">
    <property type="entry name" value="GLUCOSE-REPRESSIBLE GENE PROTEIN-RELATED"/>
    <property type="match status" value="1"/>
</dbReference>
<evidence type="ECO:0000256" key="1">
    <source>
        <dbReference type="SAM" id="MobiDB-lite"/>
    </source>
</evidence>
<proteinExistence type="predicted"/>
<keyword evidence="3" id="KW-1185">Reference proteome</keyword>